<protein>
    <submittedName>
        <fullName evidence="1">Uncharacterized protein</fullName>
    </submittedName>
</protein>
<dbReference type="AlphaFoldDB" id="C0QMS4"/>
<dbReference type="EMBL" id="CP001088">
    <property type="protein sequence ID" value="ACN18068.1"/>
    <property type="molecule type" value="Genomic_DNA"/>
</dbReference>
<dbReference type="KEGG" id="dat:HRM2_p00740"/>
<sequence>MQISKSFLKIHSPADLIGLPPGDYFIHEFPGDMEAGNSLRVTLNGIKKKLINFDGEKVKPNKQPKQPEKNTRHTEITLKFSYKLKAIKLFLDMNSQIIFVFGKRDSPIDLRPEILKPSEAHIITYYKKKTKKKILNACYFGAGHPVADMHRAMANCDVLLAADTNYKKVPRKGIVAATTALEATLNIVTDEACHFQSGPMRQIIEINPPGNPELFGIGKVMYHFCETNPDHNDKSIGIITDTDFELIKGINQRTIPFFETMFLPKNVTLFYATSDSGSAEFMANKLIRECDKASTEYLNKYLATIE</sequence>
<gene>
    <name evidence="1" type="ORF">HRM2_p00740</name>
</gene>
<dbReference type="Proteomes" id="UP000000442">
    <property type="component" value="Plasmid pHRM2a"/>
</dbReference>
<name>C0QMS4_DESAH</name>
<reference evidence="1 2" key="1">
    <citation type="journal article" date="2009" name="Environ. Microbiol.">
        <title>Genome sequence of Desulfobacterium autotrophicum HRM2, a marine sulfate reducer oxidizing organic carbon completely to carbon dioxide.</title>
        <authorList>
            <person name="Strittmatter A.W."/>
            <person name="Liesegang H."/>
            <person name="Rabus R."/>
            <person name="Decker I."/>
            <person name="Amann J."/>
            <person name="Andres S."/>
            <person name="Henne A."/>
            <person name="Fricke W.F."/>
            <person name="Martinez-Arias R."/>
            <person name="Bartels D."/>
            <person name="Goesmann A."/>
            <person name="Krause L."/>
            <person name="Puehler A."/>
            <person name="Klenk H.P."/>
            <person name="Richter M."/>
            <person name="Schuler M."/>
            <person name="Gloeckner F.O."/>
            <person name="Meyerdierks A."/>
            <person name="Gottschalk G."/>
            <person name="Amann R."/>
        </authorList>
    </citation>
    <scope>NUCLEOTIDE SEQUENCE [LARGE SCALE GENOMIC DNA]</scope>
    <source>
        <strain evidence="2">ATCC 43914 / DSM 3382 / HRM2</strain>
        <plasmid evidence="2">Plasmid pHRM2a</plasmid>
    </source>
</reference>
<dbReference type="HOGENOM" id="CLU_908284_0_0_7"/>
<geneLocation type="plasmid" evidence="1 2">
    <name>pHRM2a</name>
</geneLocation>
<evidence type="ECO:0000313" key="2">
    <source>
        <dbReference type="Proteomes" id="UP000000442"/>
    </source>
</evidence>
<organism evidence="1 2">
    <name type="scientific">Desulforapulum autotrophicum (strain ATCC 43914 / DSM 3382 / VKM B-1955 / HRM2)</name>
    <name type="common">Desulfobacterium autotrophicum</name>
    <dbReference type="NCBI Taxonomy" id="177437"/>
    <lineage>
        <taxon>Bacteria</taxon>
        <taxon>Pseudomonadati</taxon>
        <taxon>Thermodesulfobacteriota</taxon>
        <taxon>Desulfobacteria</taxon>
        <taxon>Desulfobacterales</taxon>
        <taxon>Desulfobacteraceae</taxon>
        <taxon>Desulforapulum</taxon>
    </lineage>
</organism>
<accession>C0QMS4</accession>
<keyword evidence="2" id="KW-1185">Reference proteome</keyword>
<proteinExistence type="predicted"/>
<evidence type="ECO:0000313" key="1">
    <source>
        <dbReference type="EMBL" id="ACN18068.1"/>
    </source>
</evidence>
<keyword evidence="1" id="KW-0614">Plasmid</keyword>
<dbReference type="eggNOG" id="ENOG5031ZZU">
    <property type="taxonomic scope" value="Bacteria"/>
</dbReference>